<evidence type="ECO:0000313" key="1">
    <source>
        <dbReference type="EMBL" id="MBB5871891.1"/>
    </source>
</evidence>
<accession>A0A841BYZ7</accession>
<dbReference type="AlphaFoldDB" id="A0A841BYZ7"/>
<proteinExistence type="predicted"/>
<sequence length="258" mass="28766">MLETFEDGRDRLSMTFRDLPGPWIFHVRAEIISGRPVLTGLGIEPRDEAAPAPLNRNALNKLPIAALNERVKSVLRADSDSLRVERGTGTDRKPGKVGRSWPDDHYLQVAWYYTLAQRVGDPPRFAVAREWRVSEVTASRWVAKSRKLGYLDAYDWSASRRGVQERDYQSVTRRVEESIIGNRLHGLLAHSEQGVRVATRVINAVRGSSAGVTAIRRDLFEQRLLELTGDADEDVALASVTLALELKNRGRLAAAGAD</sequence>
<protein>
    <submittedName>
        <fullName evidence="1">Uncharacterized protein</fullName>
    </submittedName>
</protein>
<dbReference type="Proteomes" id="UP000587527">
    <property type="component" value="Unassembled WGS sequence"/>
</dbReference>
<name>A0A841BYZ7_9ACTN</name>
<gene>
    <name evidence="1" type="ORF">F4553_005270</name>
</gene>
<comment type="caution">
    <text evidence="1">The sequence shown here is derived from an EMBL/GenBank/DDBJ whole genome shotgun (WGS) entry which is preliminary data.</text>
</comment>
<evidence type="ECO:0000313" key="2">
    <source>
        <dbReference type="Proteomes" id="UP000587527"/>
    </source>
</evidence>
<keyword evidence="2" id="KW-1185">Reference proteome</keyword>
<organism evidence="1 2">
    <name type="scientific">Allocatelliglobosispora scoriae</name>
    <dbReference type="NCBI Taxonomy" id="643052"/>
    <lineage>
        <taxon>Bacteria</taxon>
        <taxon>Bacillati</taxon>
        <taxon>Actinomycetota</taxon>
        <taxon>Actinomycetes</taxon>
        <taxon>Micromonosporales</taxon>
        <taxon>Micromonosporaceae</taxon>
        <taxon>Allocatelliglobosispora</taxon>
    </lineage>
</organism>
<dbReference type="EMBL" id="JACHMN010000002">
    <property type="protein sequence ID" value="MBB5871891.1"/>
    <property type="molecule type" value="Genomic_DNA"/>
</dbReference>
<reference evidence="1 2" key="1">
    <citation type="submission" date="2020-08" db="EMBL/GenBank/DDBJ databases">
        <title>Sequencing the genomes of 1000 actinobacteria strains.</title>
        <authorList>
            <person name="Klenk H.-P."/>
        </authorList>
    </citation>
    <scope>NUCLEOTIDE SEQUENCE [LARGE SCALE GENOMIC DNA]</scope>
    <source>
        <strain evidence="1 2">DSM 45362</strain>
    </source>
</reference>
<dbReference type="RefSeq" id="WP_184840249.1">
    <property type="nucleotide sequence ID" value="NZ_JACHMN010000002.1"/>
</dbReference>